<dbReference type="Pfam" id="PF08245">
    <property type="entry name" value="Mur_ligase_M"/>
    <property type="match status" value="1"/>
</dbReference>
<evidence type="ECO:0000256" key="3">
    <source>
        <dbReference type="ARBA" id="ARBA00022723"/>
    </source>
</evidence>
<dbReference type="InterPro" id="IPR018109">
    <property type="entry name" value="Folylpolyglutamate_synth_CS"/>
</dbReference>
<keyword evidence="5" id="KW-0067">ATP-binding</keyword>
<evidence type="ECO:0000256" key="5">
    <source>
        <dbReference type="ARBA" id="ARBA00022840"/>
    </source>
</evidence>
<dbReference type="EMBL" id="CAFBOF010000004">
    <property type="protein sequence ID" value="CAB4970520.1"/>
    <property type="molecule type" value="Genomic_DNA"/>
</dbReference>
<dbReference type="InterPro" id="IPR036565">
    <property type="entry name" value="Mur-like_cat_sf"/>
</dbReference>
<evidence type="ECO:0000313" key="10">
    <source>
        <dbReference type="EMBL" id="CAB4970520.1"/>
    </source>
</evidence>
<dbReference type="SUPFAM" id="SSF53244">
    <property type="entry name" value="MurD-like peptide ligases, peptide-binding domain"/>
    <property type="match status" value="1"/>
</dbReference>
<dbReference type="GO" id="GO:0005524">
    <property type="term" value="F:ATP binding"/>
    <property type="evidence" value="ECO:0007669"/>
    <property type="project" value="UniProtKB-KW"/>
</dbReference>
<organism evidence="11">
    <name type="scientific">freshwater metagenome</name>
    <dbReference type="NCBI Taxonomy" id="449393"/>
    <lineage>
        <taxon>unclassified sequences</taxon>
        <taxon>metagenomes</taxon>
        <taxon>ecological metagenomes</taxon>
    </lineage>
</organism>
<comment type="similarity">
    <text evidence="1">Belongs to the folylpolyglutamate synthase family.</text>
</comment>
<dbReference type="InterPro" id="IPR001645">
    <property type="entry name" value="Folylpolyglutamate_synth"/>
</dbReference>
<dbReference type="SUPFAM" id="SSF53623">
    <property type="entry name" value="MurD-like peptide ligases, catalytic domain"/>
    <property type="match status" value="1"/>
</dbReference>
<dbReference type="AlphaFoldDB" id="A0A6J7QE60"/>
<evidence type="ECO:0000256" key="6">
    <source>
        <dbReference type="ARBA" id="ARBA00022842"/>
    </source>
</evidence>
<evidence type="ECO:0000313" key="11">
    <source>
        <dbReference type="EMBL" id="CAB5015938.1"/>
    </source>
</evidence>
<protein>
    <submittedName>
        <fullName evidence="11">Unannotated protein</fullName>
    </submittedName>
</protein>
<evidence type="ECO:0000313" key="9">
    <source>
        <dbReference type="EMBL" id="CAB4736144.1"/>
    </source>
</evidence>
<gene>
    <name evidence="9" type="ORF">UFOPK2683_01596</name>
    <name evidence="10" type="ORF">UFOPK3897_00382</name>
    <name evidence="11" type="ORF">UFOPK4121_00343</name>
</gene>
<dbReference type="NCBIfam" id="TIGR01499">
    <property type="entry name" value="folC"/>
    <property type="match status" value="1"/>
</dbReference>
<accession>A0A6J7QE60</accession>
<evidence type="ECO:0000259" key="7">
    <source>
        <dbReference type="Pfam" id="PF02875"/>
    </source>
</evidence>
<dbReference type="Pfam" id="PF02875">
    <property type="entry name" value="Mur_ligase_C"/>
    <property type="match status" value="1"/>
</dbReference>
<feature type="domain" description="Mur ligase central" evidence="8">
    <location>
        <begin position="55"/>
        <end position="274"/>
    </location>
</feature>
<evidence type="ECO:0000256" key="2">
    <source>
        <dbReference type="ARBA" id="ARBA00022598"/>
    </source>
</evidence>
<keyword evidence="3" id="KW-0479">Metal-binding</keyword>
<dbReference type="InterPro" id="IPR004101">
    <property type="entry name" value="Mur_ligase_C"/>
</dbReference>
<dbReference type="GO" id="GO:0008841">
    <property type="term" value="F:dihydrofolate synthase activity"/>
    <property type="evidence" value="ECO:0007669"/>
    <property type="project" value="TreeGrafter"/>
</dbReference>
<sequence>MNREMGSWLDSHVNLESLGLPPGTSRRQVAPTLERIEALLALLGSPHVEFPAIHITGTNGKTSTALLVSELLSEEGLSVGTYTSPHLESINERIRWNTTPISDAALDDLLQRIATVEEFLISPPSYFEILTAAAFTFFADIAVDVAVIEVGLGGRWDATNVVNAPVAVITNINIDHVEYLGPTRTEIAEEKSGIITAGKTLVLGETDSSLTEIFSRRKPKKIITRDQDFGVTSNLPAMGGRLLNIFTPTTLYPEVFLSLHGSHQGDNASIALCATEEFFGRPVNEDVVAAVFGQARSPGRLEVVGHQPLVVLDGAHNVSGALALRSSLNEEFAAAPTILVIGLLGEKDPTEMLSALGVLDVKLLICCCPPSPRAMPASELAAAAVALGLDKSNISIVDDVLAAVKSAQDQAEATDQIIVTGSLYVVGEARGSFGDSH</sequence>
<evidence type="ECO:0000259" key="8">
    <source>
        <dbReference type="Pfam" id="PF08245"/>
    </source>
</evidence>
<dbReference type="PROSITE" id="PS01012">
    <property type="entry name" value="FOLYLPOLYGLU_SYNT_2"/>
    <property type="match status" value="1"/>
</dbReference>
<keyword evidence="2" id="KW-0436">Ligase</keyword>
<keyword evidence="6" id="KW-0460">Magnesium</keyword>
<evidence type="ECO:0000256" key="1">
    <source>
        <dbReference type="ARBA" id="ARBA00008276"/>
    </source>
</evidence>
<dbReference type="GO" id="GO:0004326">
    <property type="term" value="F:tetrahydrofolylpolyglutamate synthase activity"/>
    <property type="evidence" value="ECO:0007669"/>
    <property type="project" value="InterPro"/>
</dbReference>
<proteinExistence type="inferred from homology"/>
<dbReference type="GO" id="GO:0046872">
    <property type="term" value="F:metal ion binding"/>
    <property type="evidence" value="ECO:0007669"/>
    <property type="project" value="UniProtKB-KW"/>
</dbReference>
<dbReference type="PANTHER" id="PTHR11136">
    <property type="entry name" value="FOLYLPOLYGLUTAMATE SYNTHASE-RELATED"/>
    <property type="match status" value="1"/>
</dbReference>
<dbReference type="PANTHER" id="PTHR11136:SF0">
    <property type="entry name" value="DIHYDROFOLATE SYNTHETASE-RELATED"/>
    <property type="match status" value="1"/>
</dbReference>
<reference evidence="11" key="1">
    <citation type="submission" date="2020-05" db="EMBL/GenBank/DDBJ databases">
        <authorList>
            <person name="Chiriac C."/>
            <person name="Salcher M."/>
            <person name="Ghai R."/>
            <person name="Kavagutti S V."/>
        </authorList>
    </citation>
    <scope>NUCLEOTIDE SEQUENCE</scope>
</reference>
<keyword evidence="4" id="KW-0547">Nucleotide-binding</keyword>
<dbReference type="Gene3D" id="3.40.1190.10">
    <property type="entry name" value="Mur-like, catalytic domain"/>
    <property type="match status" value="1"/>
</dbReference>
<feature type="domain" description="Mur ligase C-terminal" evidence="7">
    <location>
        <begin position="299"/>
        <end position="422"/>
    </location>
</feature>
<evidence type="ECO:0000256" key="4">
    <source>
        <dbReference type="ARBA" id="ARBA00022741"/>
    </source>
</evidence>
<dbReference type="PIRSF" id="PIRSF001563">
    <property type="entry name" value="Folylpolyglu_synth"/>
    <property type="match status" value="1"/>
</dbReference>
<dbReference type="InterPro" id="IPR036615">
    <property type="entry name" value="Mur_ligase_C_dom_sf"/>
</dbReference>
<dbReference type="GO" id="GO:0005737">
    <property type="term" value="C:cytoplasm"/>
    <property type="evidence" value="ECO:0007669"/>
    <property type="project" value="TreeGrafter"/>
</dbReference>
<name>A0A6J7QE60_9ZZZZ</name>
<dbReference type="EMBL" id="CAFBPQ010000005">
    <property type="protein sequence ID" value="CAB5015938.1"/>
    <property type="molecule type" value="Genomic_DNA"/>
</dbReference>
<dbReference type="EMBL" id="CAEZYK010000137">
    <property type="protein sequence ID" value="CAB4736144.1"/>
    <property type="molecule type" value="Genomic_DNA"/>
</dbReference>
<dbReference type="InterPro" id="IPR013221">
    <property type="entry name" value="Mur_ligase_cen"/>
</dbReference>
<dbReference type="Gene3D" id="3.90.190.20">
    <property type="entry name" value="Mur ligase, C-terminal domain"/>
    <property type="match status" value="1"/>
</dbReference>